<organism evidence="3 4">
    <name type="scientific">Triparma retinervis</name>
    <dbReference type="NCBI Taxonomy" id="2557542"/>
    <lineage>
        <taxon>Eukaryota</taxon>
        <taxon>Sar</taxon>
        <taxon>Stramenopiles</taxon>
        <taxon>Ochrophyta</taxon>
        <taxon>Bolidophyceae</taxon>
        <taxon>Parmales</taxon>
        <taxon>Triparmaceae</taxon>
        <taxon>Triparma</taxon>
    </lineage>
</organism>
<dbReference type="AlphaFoldDB" id="A0A9W7G220"/>
<evidence type="ECO:0000313" key="4">
    <source>
        <dbReference type="Proteomes" id="UP001165082"/>
    </source>
</evidence>
<name>A0A9W7G220_9STRA</name>
<dbReference type="GO" id="GO:0005737">
    <property type="term" value="C:cytoplasm"/>
    <property type="evidence" value="ECO:0007669"/>
    <property type="project" value="TreeGrafter"/>
</dbReference>
<comment type="similarity">
    <text evidence="1">Belongs to the IMPACT family.</text>
</comment>
<dbReference type="Proteomes" id="UP001165082">
    <property type="component" value="Unassembled WGS sequence"/>
</dbReference>
<evidence type="ECO:0000256" key="1">
    <source>
        <dbReference type="ARBA" id="ARBA00007665"/>
    </source>
</evidence>
<gene>
    <name evidence="3" type="ORF">TrRE_jg540</name>
</gene>
<keyword evidence="4" id="KW-1185">Reference proteome</keyword>
<dbReference type="Gene3D" id="3.30.230.30">
    <property type="entry name" value="Impact, N-terminal domain"/>
    <property type="match status" value="1"/>
</dbReference>
<dbReference type="InterPro" id="IPR020568">
    <property type="entry name" value="Ribosomal_Su5_D2-typ_SF"/>
</dbReference>
<dbReference type="OrthoDB" id="69641at2759"/>
<proteinExistence type="inferred from homology"/>
<dbReference type="GO" id="GO:0006446">
    <property type="term" value="P:regulation of translational initiation"/>
    <property type="evidence" value="ECO:0007669"/>
    <property type="project" value="TreeGrafter"/>
</dbReference>
<dbReference type="InterPro" id="IPR023582">
    <property type="entry name" value="Impact"/>
</dbReference>
<dbReference type="PANTHER" id="PTHR16301">
    <property type="entry name" value="IMPACT-RELATED"/>
    <property type="match status" value="1"/>
</dbReference>
<dbReference type="GO" id="GO:0140469">
    <property type="term" value="P:GCN2-mediated signaling"/>
    <property type="evidence" value="ECO:0007669"/>
    <property type="project" value="TreeGrafter"/>
</dbReference>
<dbReference type="PANTHER" id="PTHR16301:SF25">
    <property type="entry name" value="PROTEIN IMPACT"/>
    <property type="match status" value="1"/>
</dbReference>
<dbReference type="EMBL" id="BRXZ01008648">
    <property type="protein sequence ID" value="GMI29076.1"/>
    <property type="molecule type" value="Genomic_DNA"/>
</dbReference>
<feature type="domain" description="Impact N-terminal" evidence="2">
    <location>
        <begin position="1"/>
        <end position="76"/>
    </location>
</feature>
<protein>
    <recommendedName>
        <fullName evidence="2">Impact N-terminal domain-containing protein</fullName>
    </recommendedName>
</protein>
<accession>A0A9W7G220</accession>
<comment type="caution">
    <text evidence="3">The sequence shown here is derived from an EMBL/GenBank/DDBJ whole genome shotgun (WGS) entry which is preliminary data.</text>
</comment>
<dbReference type="Pfam" id="PF01205">
    <property type="entry name" value="Impact_N"/>
    <property type="match status" value="1"/>
</dbReference>
<evidence type="ECO:0000313" key="3">
    <source>
        <dbReference type="EMBL" id="GMI29076.1"/>
    </source>
</evidence>
<dbReference type="InterPro" id="IPR036956">
    <property type="entry name" value="Impact_N_sf"/>
</dbReference>
<dbReference type="InterPro" id="IPR001498">
    <property type="entry name" value="Impact_N"/>
</dbReference>
<sequence>MYAYRILKGGMLYHDNSDDGEDGAGRKIAELLNNMMKAGEEQGEERGVVMVVSRWYGGTKLGPKRFAHIANAAREVMCNMYGK</sequence>
<reference evidence="3" key="1">
    <citation type="submission" date="2022-07" db="EMBL/GenBank/DDBJ databases">
        <title>Genome analysis of Parmales, a sister group of diatoms, reveals the evolutionary specialization of diatoms from phago-mixotrophs to photoautotrophs.</title>
        <authorList>
            <person name="Ban H."/>
            <person name="Sato S."/>
            <person name="Yoshikawa S."/>
            <person name="Kazumasa Y."/>
            <person name="Nakamura Y."/>
            <person name="Ichinomiya M."/>
            <person name="Saitoh K."/>
            <person name="Sato N."/>
            <person name="Blanc-Mathieu R."/>
            <person name="Endo H."/>
            <person name="Kuwata A."/>
            <person name="Ogata H."/>
        </authorList>
    </citation>
    <scope>NUCLEOTIDE SEQUENCE</scope>
</reference>
<evidence type="ECO:0000259" key="2">
    <source>
        <dbReference type="Pfam" id="PF01205"/>
    </source>
</evidence>
<dbReference type="SUPFAM" id="SSF54211">
    <property type="entry name" value="Ribosomal protein S5 domain 2-like"/>
    <property type="match status" value="1"/>
</dbReference>